<protein>
    <submittedName>
        <fullName evidence="9">Cytochrome c oxidase cbb3-type subunit 3</fullName>
    </submittedName>
</protein>
<keyword evidence="6" id="KW-1133">Transmembrane helix</keyword>
<dbReference type="Pfam" id="PF13442">
    <property type="entry name" value="Cytochrome_CBB3"/>
    <property type="match status" value="1"/>
</dbReference>
<evidence type="ECO:0000256" key="1">
    <source>
        <dbReference type="ARBA" id="ARBA00022617"/>
    </source>
</evidence>
<evidence type="ECO:0000313" key="9">
    <source>
        <dbReference type="EMBL" id="RAI86053.1"/>
    </source>
</evidence>
<sequence length="310" mass="33731">MKKLLTLFTFSGLLASNPLLAQEVSGGLAAMDSNQMTLLIIIGITIGVIILLLVLMIYLMSFISTVFRKENPEIAEEPSWWESFKLKFVTGDIEEEQTKDKLMNDHSYDGIQELDNFMPPWLQWVFTGTIIIAFVYFGYYTVLGYGKTGVEEYQEEVRIAAIEAKARGESALASLDETNVTLDDSEAALATGNTIFQANCAACHAADGGGGVGPNLTDKYWIHGGDIKDLFSVIKYGVISKGMVPWEDQLNPKEIQEVASFILSLQGTSPAAPKDPQGELYEEGAEEPAMDSVSPADTTSVASDSTAIAE</sequence>
<evidence type="ECO:0000256" key="7">
    <source>
        <dbReference type="SAM" id="SignalP"/>
    </source>
</evidence>
<name>A0A327P2Z5_9BACT</name>
<dbReference type="SUPFAM" id="SSF46626">
    <property type="entry name" value="Cytochrome c"/>
    <property type="match status" value="1"/>
</dbReference>
<dbReference type="PROSITE" id="PS51007">
    <property type="entry name" value="CYTC"/>
    <property type="match status" value="1"/>
</dbReference>
<dbReference type="PANTHER" id="PTHR33751">
    <property type="entry name" value="CBB3-TYPE CYTOCHROME C OXIDASE SUBUNIT FIXP"/>
    <property type="match status" value="1"/>
</dbReference>
<evidence type="ECO:0000256" key="5">
    <source>
        <dbReference type="SAM" id="MobiDB-lite"/>
    </source>
</evidence>
<keyword evidence="1 4" id="KW-0349">Heme</keyword>
<feature type="transmembrane region" description="Helical" evidence="6">
    <location>
        <begin position="121"/>
        <end position="140"/>
    </location>
</feature>
<feature type="chain" id="PRO_5016283292" evidence="7">
    <location>
        <begin position="22"/>
        <end position="310"/>
    </location>
</feature>
<keyword evidence="7" id="KW-0732">Signal</keyword>
<dbReference type="GO" id="GO:0020037">
    <property type="term" value="F:heme binding"/>
    <property type="evidence" value="ECO:0007669"/>
    <property type="project" value="InterPro"/>
</dbReference>
<dbReference type="PANTHER" id="PTHR33751:SF1">
    <property type="entry name" value="CBB3-TYPE CYTOCHROME C OXIDASE SUBUNIT FIXP"/>
    <property type="match status" value="1"/>
</dbReference>
<comment type="caution">
    <text evidence="9">The sequence shown here is derived from an EMBL/GenBank/DDBJ whole genome shotgun (WGS) entry which is preliminary data.</text>
</comment>
<dbReference type="EMBL" id="QLLK01000011">
    <property type="protein sequence ID" value="RAI86053.1"/>
    <property type="molecule type" value="Genomic_DNA"/>
</dbReference>
<dbReference type="OrthoDB" id="9811281at2"/>
<gene>
    <name evidence="9" type="ORF">LV83_03498</name>
</gene>
<evidence type="ECO:0000313" key="10">
    <source>
        <dbReference type="Proteomes" id="UP000249610"/>
    </source>
</evidence>
<keyword evidence="2 4" id="KW-0479">Metal-binding</keyword>
<dbReference type="Proteomes" id="UP000249610">
    <property type="component" value="Unassembled WGS sequence"/>
</dbReference>
<dbReference type="RefSeq" id="WP_111612814.1">
    <property type="nucleotide sequence ID" value="NZ_QLLK01000011.1"/>
</dbReference>
<dbReference type="Pfam" id="PF14715">
    <property type="entry name" value="FixP_N"/>
    <property type="match status" value="1"/>
</dbReference>
<dbReference type="InterPro" id="IPR038414">
    <property type="entry name" value="CcoP_N_sf"/>
</dbReference>
<feature type="signal peptide" evidence="7">
    <location>
        <begin position="1"/>
        <end position="21"/>
    </location>
</feature>
<evidence type="ECO:0000256" key="6">
    <source>
        <dbReference type="SAM" id="Phobius"/>
    </source>
</evidence>
<dbReference type="Gene3D" id="6.10.280.130">
    <property type="match status" value="1"/>
</dbReference>
<feature type="compositionally biased region" description="Acidic residues" evidence="5">
    <location>
        <begin position="280"/>
        <end position="289"/>
    </location>
</feature>
<evidence type="ECO:0000256" key="4">
    <source>
        <dbReference type="PROSITE-ProRule" id="PRU00433"/>
    </source>
</evidence>
<dbReference type="InterPro" id="IPR009056">
    <property type="entry name" value="Cyt_c-like_dom"/>
</dbReference>
<evidence type="ECO:0000256" key="3">
    <source>
        <dbReference type="ARBA" id="ARBA00023004"/>
    </source>
</evidence>
<dbReference type="InterPro" id="IPR036909">
    <property type="entry name" value="Cyt_c-like_dom_sf"/>
</dbReference>
<reference evidence="9 10" key="1">
    <citation type="submission" date="2018-06" db="EMBL/GenBank/DDBJ databases">
        <title>Genomic Encyclopedia of Archaeal and Bacterial Type Strains, Phase II (KMG-II): from individual species to whole genera.</title>
        <authorList>
            <person name="Goeker M."/>
        </authorList>
    </citation>
    <scope>NUCLEOTIDE SEQUENCE [LARGE SCALE GENOMIC DNA]</scope>
    <source>
        <strain evidence="9 10">DSM 23446</strain>
    </source>
</reference>
<accession>A0A327P2Z5</accession>
<organism evidence="9 10">
    <name type="scientific">Algoriphagus yeomjeoni</name>
    <dbReference type="NCBI Taxonomy" id="291403"/>
    <lineage>
        <taxon>Bacteria</taxon>
        <taxon>Pseudomonadati</taxon>
        <taxon>Bacteroidota</taxon>
        <taxon>Cytophagia</taxon>
        <taxon>Cytophagales</taxon>
        <taxon>Cyclobacteriaceae</taxon>
        <taxon>Algoriphagus</taxon>
    </lineage>
</organism>
<feature type="domain" description="Cytochrome c" evidence="8">
    <location>
        <begin position="187"/>
        <end position="266"/>
    </location>
</feature>
<keyword evidence="3 4" id="KW-0408">Iron</keyword>
<proteinExistence type="predicted"/>
<dbReference type="GO" id="GO:0046872">
    <property type="term" value="F:metal ion binding"/>
    <property type="evidence" value="ECO:0007669"/>
    <property type="project" value="UniProtKB-KW"/>
</dbReference>
<keyword evidence="6" id="KW-0812">Transmembrane</keyword>
<evidence type="ECO:0000259" key="8">
    <source>
        <dbReference type="PROSITE" id="PS51007"/>
    </source>
</evidence>
<feature type="compositionally biased region" description="Polar residues" evidence="5">
    <location>
        <begin position="295"/>
        <end position="310"/>
    </location>
</feature>
<dbReference type="GO" id="GO:0009055">
    <property type="term" value="F:electron transfer activity"/>
    <property type="evidence" value="ECO:0007669"/>
    <property type="project" value="InterPro"/>
</dbReference>
<dbReference type="InterPro" id="IPR050597">
    <property type="entry name" value="Cytochrome_c_Oxidase_Subunit"/>
</dbReference>
<keyword evidence="10" id="KW-1185">Reference proteome</keyword>
<dbReference type="Gene3D" id="1.10.760.10">
    <property type="entry name" value="Cytochrome c-like domain"/>
    <property type="match status" value="1"/>
</dbReference>
<evidence type="ECO:0000256" key="2">
    <source>
        <dbReference type="ARBA" id="ARBA00022723"/>
    </source>
</evidence>
<dbReference type="InterPro" id="IPR032858">
    <property type="entry name" value="CcoP_N"/>
</dbReference>
<keyword evidence="6" id="KW-0472">Membrane</keyword>
<feature type="region of interest" description="Disordered" evidence="5">
    <location>
        <begin position="267"/>
        <end position="310"/>
    </location>
</feature>
<feature type="transmembrane region" description="Helical" evidence="6">
    <location>
        <begin position="37"/>
        <end position="59"/>
    </location>
</feature>
<dbReference type="AlphaFoldDB" id="A0A327P2Z5"/>